<dbReference type="AlphaFoldDB" id="A0A0M9AAP5"/>
<dbReference type="Pfam" id="PF00005">
    <property type="entry name" value="ABC_tran"/>
    <property type="match status" value="1"/>
</dbReference>
<proteinExistence type="predicted"/>
<evidence type="ECO:0000259" key="8">
    <source>
        <dbReference type="PROSITE" id="PS50893"/>
    </source>
</evidence>
<evidence type="ECO:0000256" key="1">
    <source>
        <dbReference type="ARBA" id="ARBA00004141"/>
    </source>
</evidence>
<keyword evidence="2 7" id="KW-0812">Transmembrane</keyword>
<dbReference type="Pfam" id="PF12698">
    <property type="entry name" value="ABC2_membrane_3"/>
    <property type="match status" value="1"/>
</dbReference>
<evidence type="ECO:0000256" key="6">
    <source>
        <dbReference type="ARBA" id="ARBA00023136"/>
    </source>
</evidence>
<keyword evidence="6 7" id="KW-0472">Membrane</keyword>
<sequence length="735" mass="82934">MSFEQNKHYGGSMEFIGLGLTLDLQSGLKRYSSLYYRIENRNSNWNYRTMAMENAVMVRNAKKGYGGGVTILNGLNINVPRGCIYSLLGSSGCGKTTLLSCVVGVRELDSGDIWVLGGKPGTKECGIPGSRIGYMPQDVSLTAEFSMFDALCFFGRISGMEKYEMEDRYMELKDLLQLPPRNRFVKNMSGGQQRRVSFAAALLHKPELLILDEPTVGLDPVLRDKQVHFHLLLIWNHLAKITKEEGVTVIITTHYIEEAKQSDRIGLLRNGQLLAESSPNELLTRFQTDSLEEAFLNLSQQQEQIPQENINPISSSSGGVNPIYNSQPRKYQSNWKMRCTALLYKNLLQFIRHPGGFLFSIVLPFLQVALFFNAIGLDPKDLKLYIVNDEAGKCHGQKYLGNVTYYKEDRTCNFTDLSCRFIAGIDEDFLEKQAKNKLNDKRDAVGIMHFKKNFSLGMQDKVENMFRMSEDLISAAAIHVTLYTPSREIAYFAIEKLYKMFNNDFENIIEECGLNKKYAHLPIKFEKPIYGDEDQNYGEYVIPVFLLTLLFFLPTSVSSSTIITDRDSGIWNRILVQGVTTTEILLTHLISQFIIIVIQVSVALILSFGHYDMDCKGSMFGIIAISILSALCGMIYGFFISISCSSHVVANYATLGSFYPLVLLCGMIWPIEGMPKAIKWLSLSLPITVPGNTLREIMHKGTDFDDPDVYLGFLVISAWILALLFICVFQLKRSN</sequence>
<feature type="transmembrane region" description="Helical" evidence="7">
    <location>
        <begin position="709"/>
        <end position="731"/>
    </location>
</feature>
<keyword evidence="11" id="KW-1185">Reference proteome</keyword>
<dbReference type="GO" id="GO:0140359">
    <property type="term" value="F:ABC-type transporter activity"/>
    <property type="evidence" value="ECO:0007669"/>
    <property type="project" value="InterPro"/>
</dbReference>
<dbReference type="STRING" id="166423.A0A0M9AAP5"/>
<evidence type="ECO:0000256" key="4">
    <source>
        <dbReference type="ARBA" id="ARBA00022840"/>
    </source>
</evidence>
<dbReference type="GO" id="GO:0016887">
    <property type="term" value="F:ATP hydrolysis activity"/>
    <property type="evidence" value="ECO:0007669"/>
    <property type="project" value="InterPro"/>
</dbReference>
<dbReference type="PANTHER" id="PTHR43038">
    <property type="entry name" value="ATP-BINDING CASSETTE, SUB-FAMILY H, MEMBER 1"/>
    <property type="match status" value="1"/>
</dbReference>
<dbReference type="Proteomes" id="UP000053105">
    <property type="component" value="Unassembled WGS sequence"/>
</dbReference>
<evidence type="ECO:0000313" key="10">
    <source>
        <dbReference type="EMBL" id="KOX80675.1"/>
    </source>
</evidence>
<accession>A0A0M9AAP5</accession>
<dbReference type="InterPro" id="IPR013525">
    <property type="entry name" value="ABC2_TM"/>
</dbReference>
<keyword evidence="5 7" id="KW-1133">Transmembrane helix</keyword>
<dbReference type="PROSITE" id="PS50893">
    <property type="entry name" value="ABC_TRANSPORTER_2"/>
    <property type="match status" value="1"/>
</dbReference>
<dbReference type="GO" id="GO:0005524">
    <property type="term" value="F:ATP binding"/>
    <property type="evidence" value="ECO:0007669"/>
    <property type="project" value="UniProtKB-KW"/>
</dbReference>
<reference evidence="10 11" key="1">
    <citation type="submission" date="2015-07" db="EMBL/GenBank/DDBJ databases">
        <title>The genome of Melipona quadrifasciata.</title>
        <authorList>
            <person name="Pan H."/>
            <person name="Kapheim K."/>
        </authorList>
    </citation>
    <scope>NUCLEOTIDE SEQUENCE [LARGE SCALE GENOMIC DNA]</scope>
    <source>
        <strain evidence="10">0111107301</strain>
        <tissue evidence="10">Whole body</tissue>
    </source>
</reference>
<comment type="subcellular location">
    <subcellularLocation>
        <location evidence="1">Membrane</location>
        <topology evidence="1">Multi-pass membrane protein</topology>
    </subcellularLocation>
</comment>
<dbReference type="InterPro" id="IPR047817">
    <property type="entry name" value="ABC2_TM_bact-type"/>
</dbReference>
<evidence type="ECO:0000256" key="7">
    <source>
        <dbReference type="SAM" id="Phobius"/>
    </source>
</evidence>
<dbReference type="Gene3D" id="3.40.50.300">
    <property type="entry name" value="P-loop containing nucleotide triphosphate hydrolases"/>
    <property type="match status" value="1"/>
</dbReference>
<protein>
    <submittedName>
        <fullName evidence="10">ABC transporter G family member 23</fullName>
    </submittedName>
</protein>
<keyword evidence="4" id="KW-0067">ATP-binding</keyword>
<keyword evidence="3" id="KW-0547">Nucleotide-binding</keyword>
<dbReference type="GO" id="GO:0016020">
    <property type="term" value="C:membrane"/>
    <property type="evidence" value="ECO:0007669"/>
    <property type="project" value="UniProtKB-SubCell"/>
</dbReference>
<dbReference type="InterPro" id="IPR003593">
    <property type="entry name" value="AAA+_ATPase"/>
</dbReference>
<evidence type="ECO:0000256" key="2">
    <source>
        <dbReference type="ARBA" id="ARBA00022692"/>
    </source>
</evidence>
<feature type="transmembrane region" description="Helical" evidence="7">
    <location>
        <begin position="355"/>
        <end position="375"/>
    </location>
</feature>
<dbReference type="OrthoDB" id="10255969at2759"/>
<dbReference type="PANTHER" id="PTHR43038:SF2">
    <property type="entry name" value="RH61964P"/>
    <property type="match status" value="1"/>
</dbReference>
<dbReference type="SMART" id="SM00382">
    <property type="entry name" value="AAA"/>
    <property type="match status" value="1"/>
</dbReference>
<feature type="domain" description="ABC transmembrane type-2" evidence="9">
    <location>
        <begin position="502"/>
        <end position="734"/>
    </location>
</feature>
<evidence type="ECO:0000256" key="5">
    <source>
        <dbReference type="ARBA" id="ARBA00022989"/>
    </source>
</evidence>
<feature type="domain" description="ABC transporter" evidence="8">
    <location>
        <begin position="56"/>
        <end position="295"/>
    </location>
</feature>
<feature type="transmembrane region" description="Helical" evidence="7">
    <location>
        <begin position="652"/>
        <end position="671"/>
    </location>
</feature>
<dbReference type="PROSITE" id="PS51012">
    <property type="entry name" value="ABC_TM2"/>
    <property type="match status" value="1"/>
</dbReference>
<organism evidence="10 11">
    <name type="scientific">Melipona quadrifasciata</name>
    <dbReference type="NCBI Taxonomy" id="166423"/>
    <lineage>
        <taxon>Eukaryota</taxon>
        <taxon>Metazoa</taxon>
        <taxon>Ecdysozoa</taxon>
        <taxon>Arthropoda</taxon>
        <taxon>Hexapoda</taxon>
        <taxon>Insecta</taxon>
        <taxon>Pterygota</taxon>
        <taxon>Neoptera</taxon>
        <taxon>Endopterygota</taxon>
        <taxon>Hymenoptera</taxon>
        <taxon>Apocrita</taxon>
        <taxon>Aculeata</taxon>
        <taxon>Apoidea</taxon>
        <taxon>Anthophila</taxon>
        <taxon>Apidae</taxon>
        <taxon>Melipona</taxon>
    </lineage>
</organism>
<name>A0A0M9AAP5_9HYME</name>
<evidence type="ECO:0000256" key="3">
    <source>
        <dbReference type="ARBA" id="ARBA00022741"/>
    </source>
</evidence>
<feature type="transmembrane region" description="Helical" evidence="7">
    <location>
        <begin position="540"/>
        <end position="563"/>
    </location>
</feature>
<dbReference type="SUPFAM" id="SSF52540">
    <property type="entry name" value="P-loop containing nucleoside triphosphate hydrolases"/>
    <property type="match status" value="1"/>
</dbReference>
<evidence type="ECO:0000313" key="11">
    <source>
        <dbReference type="Proteomes" id="UP000053105"/>
    </source>
</evidence>
<dbReference type="PROSITE" id="PS00211">
    <property type="entry name" value="ABC_TRANSPORTER_1"/>
    <property type="match status" value="1"/>
</dbReference>
<dbReference type="InterPro" id="IPR003439">
    <property type="entry name" value="ABC_transporter-like_ATP-bd"/>
</dbReference>
<feature type="transmembrane region" description="Helical" evidence="7">
    <location>
        <begin position="584"/>
        <end position="608"/>
    </location>
</feature>
<feature type="transmembrane region" description="Helical" evidence="7">
    <location>
        <begin position="620"/>
        <end position="640"/>
    </location>
</feature>
<dbReference type="InterPro" id="IPR027417">
    <property type="entry name" value="P-loop_NTPase"/>
</dbReference>
<dbReference type="EMBL" id="KQ435698">
    <property type="protein sequence ID" value="KOX80675.1"/>
    <property type="molecule type" value="Genomic_DNA"/>
</dbReference>
<dbReference type="InterPro" id="IPR017871">
    <property type="entry name" value="ABC_transporter-like_CS"/>
</dbReference>
<evidence type="ECO:0000259" key="9">
    <source>
        <dbReference type="PROSITE" id="PS51012"/>
    </source>
</evidence>
<gene>
    <name evidence="10" type="ORF">WN51_01963</name>
</gene>